<comment type="caution">
    <text evidence="1">The sequence shown here is derived from an EMBL/GenBank/DDBJ whole genome shotgun (WGS) entry which is preliminary data.</text>
</comment>
<organism evidence="1 2">
    <name type="scientific">Protopolystoma xenopodis</name>
    <dbReference type="NCBI Taxonomy" id="117903"/>
    <lineage>
        <taxon>Eukaryota</taxon>
        <taxon>Metazoa</taxon>
        <taxon>Spiralia</taxon>
        <taxon>Lophotrochozoa</taxon>
        <taxon>Platyhelminthes</taxon>
        <taxon>Monogenea</taxon>
        <taxon>Polyopisthocotylea</taxon>
        <taxon>Polystomatidea</taxon>
        <taxon>Polystomatidae</taxon>
        <taxon>Protopolystoma</taxon>
    </lineage>
</organism>
<evidence type="ECO:0000313" key="1">
    <source>
        <dbReference type="EMBL" id="VEL42586.1"/>
    </source>
</evidence>
<protein>
    <submittedName>
        <fullName evidence="1">Uncharacterized protein</fullName>
    </submittedName>
</protein>
<gene>
    <name evidence="1" type="ORF">PXEA_LOCUS36026</name>
</gene>
<name>A0A448XQU0_9PLAT</name>
<dbReference type="EMBL" id="CAAALY010275278">
    <property type="protein sequence ID" value="VEL42586.1"/>
    <property type="molecule type" value="Genomic_DNA"/>
</dbReference>
<proteinExistence type="predicted"/>
<keyword evidence="2" id="KW-1185">Reference proteome</keyword>
<dbReference type="AlphaFoldDB" id="A0A448XQU0"/>
<reference evidence="1" key="1">
    <citation type="submission" date="2018-11" db="EMBL/GenBank/DDBJ databases">
        <authorList>
            <consortium name="Pathogen Informatics"/>
        </authorList>
    </citation>
    <scope>NUCLEOTIDE SEQUENCE</scope>
</reference>
<accession>A0A448XQU0</accession>
<sequence>MTWSAFGGFSLRHARVVKGLVLTPRLEDFAMPLTITASIGTNSTSRNHSTHRLESRLLAIWRGLSVHQSDSCGKDWFGDMPECFQTPHFRQHVPFCSENEAKDEACIDHHDL</sequence>
<dbReference type="Proteomes" id="UP000784294">
    <property type="component" value="Unassembled WGS sequence"/>
</dbReference>
<evidence type="ECO:0000313" key="2">
    <source>
        <dbReference type="Proteomes" id="UP000784294"/>
    </source>
</evidence>